<reference evidence="5" key="1">
    <citation type="submission" date="2019-10" db="EMBL/GenBank/DDBJ databases">
        <title>Streptomyces sp. nov., a novel actinobacterium isolated from alkaline environment.</title>
        <authorList>
            <person name="Golinska P."/>
        </authorList>
    </citation>
    <scope>NUCLEOTIDE SEQUENCE [LARGE SCALE GENOMIC DNA]</scope>
    <source>
        <strain evidence="5">DSM 42108</strain>
    </source>
</reference>
<dbReference type="RefSeq" id="WP_182660180.1">
    <property type="nucleotide sequence ID" value="NZ_VKHS01000031.1"/>
</dbReference>
<feature type="transmembrane region" description="Helical" evidence="2">
    <location>
        <begin position="430"/>
        <end position="448"/>
    </location>
</feature>
<dbReference type="EMBL" id="VKHS01000031">
    <property type="protein sequence ID" value="MBB0228510.1"/>
    <property type="molecule type" value="Genomic_DNA"/>
</dbReference>
<feature type="transmembrane region" description="Helical" evidence="2">
    <location>
        <begin position="571"/>
        <end position="595"/>
    </location>
</feature>
<dbReference type="SUPFAM" id="SSF48371">
    <property type="entry name" value="ARM repeat"/>
    <property type="match status" value="1"/>
</dbReference>
<protein>
    <submittedName>
        <fullName evidence="4">Phage tail tape measure protein</fullName>
    </submittedName>
</protein>
<organism evidence="4 5">
    <name type="scientific">Streptomyces calidiresistens</name>
    <dbReference type="NCBI Taxonomy" id="1485586"/>
    <lineage>
        <taxon>Bacteria</taxon>
        <taxon>Bacillati</taxon>
        <taxon>Actinomycetota</taxon>
        <taxon>Actinomycetes</taxon>
        <taxon>Kitasatosporales</taxon>
        <taxon>Streptomycetaceae</taxon>
        <taxon>Streptomyces</taxon>
    </lineage>
</organism>
<dbReference type="NCBIfam" id="TIGR01760">
    <property type="entry name" value="tape_meas_TP901"/>
    <property type="match status" value="1"/>
</dbReference>
<feature type="transmembrane region" description="Helical" evidence="2">
    <location>
        <begin position="375"/>
        <end position="395"/>
    </location>
</feature>
<proteinExistence type="predicted"/>
<feature type="transmembrane region" description="Helical" evidence="2">
    <location>
        <begin position="607"/>
        <end position="633"/>
    </location>
</feature>
<gene>
    <name evidence="4" type="ORF">FOE67_03050</name>
</gene>
<evidence type="ECO:0000256" key="1">
    <source>
        <dbReference type="ARBA" id="ARBA00022612"/>
    </source>
</evidence>
<keyword evidence="5" id="KW-1185">Reference proteome</keyword>
<feature type="transmembrane region" description="Helical" evidence="2">
    <location>
        <begin position="342"/>
        <end position="363"/>
    </location>
</feature>
<feature type="transmembrane region" description="Helical" evidence="2">
    <location>
        <begin position="517"/>
        <end position="539"/>
    </location>
</feature>
<evidence type="ECO:0000256" key="2">
    <source>
        <dbReference type="SAM" id="Phobius"/>
    </source>
</evidence>
<dbReference type="PANTHER" id="PTHR37813:SF1">
    <property type="entry name" value="FELS-2 PROPHAGE PROTEIN"/>
    <property type="match status" value="1"/>
</dbReference>
<feature type="transmembrane region" description="Helical" evidence="2">
    <location>
        <begin position="653"/>
        <end position="676"/>
    </location>
</feature>
<dbReference type="InterPro" id="IPR016024">
    <property type="entry name" value="ARM-type_fold"/>
</dbReference>
<feature type="transmembrane region" description="Helical" evidence="2">
    <location>
        <begin position="712"/>
        <end position="732"/>
    </location>
</feature>
<dbReference type="PANTHER" id="PTHR37813">
    <property type="entry name" value="FELS-2 PROPHAGE PROTEIN"/>
    <property type="match status" value="1"/>
</dbReference>
<dbReference type="AlphaFoldDB" id="A0A7W3T073"/>
<keyword evidence="1" id="KW-1188">Viral release from host cell</keyword>
<keyword evidence="2" id="KW-0812">Transmembrane</keyword>
<accession>A0A7W3T073</accession>
<dbReference type="Proteomes" id="UP000530234">
    <property type="component" value="Unassembled WGS sequence"/>
</dbReference>
<comment type="caution">
    <text evidence="4">The sequence shown here is derived from an EMBL/GenBank/DDBJ whole genome shotgun (WGS) entry which is preliminary data.</text>
</comment>
<name>A0A7W3T073_9ACTN</name>
<feature type="domain" description="Phage tail tape measure protein" evidence="3">
    <location>
        <begin position="92"/>
        <end position="273"/>
    </location>
</feature>
<keyword evidence="2" id="KW-1133">Transmembrane helix</keyword>
<dbReference type="Pfam" id="PF10145">
    <property type="entry name" value="PhageMin_Tail"/>
    <property type="match status" value="1"/>
</dbReference>
<keyword evidence="2" id="KW-0472">Membrane</keyword>
<evidence type="ECO:0000313" key="4">
    <source>
        <dbReference type="EMBL" id="MBB0228510.1"/>
    </source>
</evidence>
<dbReference type="InterPro" id="IPR010090">
    <property type="entry name" value="Phage_tape_meas"/>
</dbReference>
<evidence type="ECO:0000313" key="5">
    <source>
        <dbReference type="Proteomes" id="UP000530234"/>
    </source>
</evidence>
<evidence type="ECO:0000259" key="3">
    <source>
        <dbReference type="Pfam" id="PF10145"/>
    </source>
</evidence>
<sequence length="920" mass="94337">MATLTSLGFSIYARYKRGGLQQAAEDLDKFQSRSERLGSSLTSMGEGVSTRVSAPLIGIGVTALKMSGDFEAAMNGVRAVTGATGDDFDGLRNLAKDLGSTTAFSASEAAAGMEFLGMAGWNTNQILSGMPDILNLAAAGNVQLADAANTASNIMAGFGIEAEESGRVADALAAACASANVDLSMLGETMKVAAPAAASAGWSLEQTAAAAGMLGNAGIQGETAGTGLTSAILGMMDASSAASKTLRDLGVSTLDSNGNLRDMSAILIDLEKAGANAVDMGRIFGADHGPKMAALLGQGSEALKELEDGLLNVEGAAETMAAIRMEGLNGELKTLQSAFEGLMIAIGDTGLLSMATSLVSRLGELTQAAANANPTLLKWGVLLGAVLAAAGPVLWVTGQMVTAIGQVSAAVKFLLPLIKAASLALWASPWTWAVVGVLALAGALVWAYKTFDGFRAIVDSGAGTLRDVFGWLVEWAAQVRAAFAEGGIGGAVSKLGEQAGPILATLMDLREVAFDGALSLFGAIVDALPVLVPQLVAALSGMLQQVVTTLVSAAPLVLQAGVQLLTGLVDAAVAVLPIVVEGLVSILTALLGAVVEALPLLLEAGTTLLRALIDGMVTFLPLVVEFVFGQMWPTMLGALMDLLPELLDAGVDLMMTLVDGLTTTLPVLVALASELIPRITQTLSDMLPRLVETGVDMLLKLTDGMIRATPQLVALALTLLPTVVSTLMRFMPMLLSVGFQVIGSLVMGIGRAIPQLARTVIVEVIPAILMALRRAGGSLVRAGWDIISGLARGIKDAVSGVLRPTLNWVTGLIPNFKGPRPVDLQLLQPAGRDIMTGLASGITDGVPGVRRALGDVTREIPSMARPTGALPPPGTAGAAAGGGRVEVVIHLDGDEDMVRMFRKAVRVRGGDVQAVLGGVR</sequence>